<dbReference type="NCBIfam" id="TIGR00797">
    <property type="entry name" value="matE"/>
    <property type="match status" value="1"/>
</dbReference>
<proteinExistence type="inferred from homology"/>
<feature type="transmembrane region" description="Helical" evidence="6">
    <location>
        <begin position="420"/>
        <end position="438"/>
    </location>
</feature>
<comment type="similarity">
    <text evidence="2">Belongs to the multi antimicrobial extrusion (MATE) (TC 2.A.66.1) family.</text>
</comment>
<dbReference type="CDD" id="cd13136">
    <property type="entry name" value="MATE_DinF_like"/>
    <property type="match status" value="1"/>
</dbReference>
<keyword evidence="4 6" id="KW-1133">Transmembrane helix</keyword>
<feature type="transmembrane region" description="Helical" evidence="6">
    <location>
        <begin position="275"/>
        <end position="293"/>
    </location>
</feature>
<dbReference type="PANTHER" id="PTHR42893:SF46">
    <property type="entry name" value="PROTEIN DETOXIFICATION 44, CHLOROPLASTIC"/>
    <property type="match status" value="1"/>
</dbReference>
<keyword evidence="3 6" id="KW-0812">Transmembrane</keyword>
<feature type="transmembrane region" description="Helical" evidence="6">
    <location>
        <begin position="395"/>
        <end position="414"/>
    </location>
</feature>
<dbReference type="EMBL" id="JACVVD010000001">
    <property type="protein sequence ID" value="MBD0378569.1"/>
    <property type="molecule type" value="Genomic_DNA"/>
</dbReference>
<feature type="transmembrane region" description="Helical" evidence="6">
    <location>
        <begin position="48"/>
        <end position="70"/>
    </location>
</feature>
<dbReference type="GO" id="GO:0005886">
    <property type="term" value="C:plasma membrane"/>
    <property type="evidence" value="ECO:0007669"/>
    <property type="project" value="TreeGrafter"/>
</dbReference>
<accession>A0A926KLZ0</accession>
<dbReference type="GO" id="GO:0015297">
    <property type="term" value="F:antiporter activity"/>
    <property type="evidence" value="ECO:0007669"/>
    <property type="project" value="InterPro"/>
</dbReference>
<keyword evidence="5 6" id="KW-0472">Membrane</keyword>
<feature type="transmembrane region" description="Helical" evidence="6">
    <location>
        <begin position="195"/>
        <end position="215"/>
    </location>
</feature>
<evidence type="ECO:0000256" key="6">
    <source>
        <dbReference type="SAM" id="Phobius"/>
    </source>
</evidence>
<comment type="caution">
    <text evidence="7">The sequence shown here is derived from an EMBL/GenBank/DDBJ whole genome shotgun (WGS) entry which is preliminary data.</text>
</comment>
<sequence>MMNTNISLKLPSHRAYLALALPLTISTITTPLLGAADTAIIGHLNNPAYLGGVAVGTLIFNTLYWLFGFLRVSTSAFTAQAVGSGDKDEGIAALIRPLIIALFIGMVFIALQKPILSAALYFIQPEPDVSIQAAQYFIIRIWGAPLTLINYVLIGWLMGLTRLKATLFMQIFMNVLNIALDLVFVQVFHWNVAGVAAATLIAEGTACVLGIFLIVRSQMWKQWRKDMASRWKEWFRVSEWKKNMSANGDLMIRTACLLVMFNLFTSQSAGLGTDVLAANAILLQIHYIMAYFFDGFGNASSIYAGQARGASSIRLMRRTLKLSWIWTVVAALSMSFVYGWIKRPTIAFFTEHVVIQDLANTYSHWLIWFPISAGFGLVFYGVFTGMTITYPIRNSMLISLVLFLLAVASIVPSYHNNGLWFSFLVFALGRSVFLVLYIPHLIRKVNH</sequence>
<dbReference type="AlphaFoldDB" id="A0A926KLZ0"/>
<feature type="transmembrane region" description="Helical" evidence="6">
    <location>
        <begin position="137"/>
        <end position="159"/>
    </location>
</feature>
<evidence type="ECO:0000256" key="2">
    <source>
        <dbReference type="ARBA" id="ARBA00010199"/>
    </source>
</evidence>
<feature type="transmembrane region" description="Helical" evidence="6">
    <location>
        <begin position="171"/>
        <end position="189"/>
    </location>
</feature>
<feature type="transmembrane region" description="Helical" evidence="6">
    <location>
        <begin position="91"/>
        <end position="111"/>
    </location>
</feature>
<evidence type="ECO:0000256" key="5">
    <source>
        <dbReference type="ARBA" id="ARBA00023136"/>
    </source>
</evidence>
<evidence type="ECO:0000256" key="1">
    <source>
        <dbReference type="ARBA" id="ARBA00004141"/>
    </source>
</evidence>
<dbReference type="InterPro" id="IPR002528">
    <property type="entry name" value="MATE_fam"/>
</dbReference>
<dbReference type="GO" id="GO:0042910">
    <property type="term" value="F:xenobiotic transmembrane transporter activity"/>
    <property type="evidence" value="ECO:0007669"/>
    <property type="project" value="InterPro"/>
</dbReference>
<evidence type="ECO:0000256" key="3">
    <source>
        <dbReference type="ARBA" id="ARBA00022692"/>
    </source>
</evidence>
<evidence type="ECO:0000313" key="8">
    <source>
        <dbReference type="Proteomes" id="UP000650466"/>
    </source>
</evidence>
<feature type="transmembrane region" description="Helical" evidence="6">
    <location>
        <begin position="250"/>
        <end position="269"/>
    </location>
</feature>
<dbReference type="PANTHER" id="PTHR42893">
    <property type="entry name" value="PROTEIN DETOXIFICATION 44, CHLOROPLASTIC-RELATED"/>
    <property type="match status" value="1"/>
</dbReference>
<dbReference type="InterPro" id="IPR044644">
    <property type="entry name" value="DinF-like"/>
</dbReference>
<dbReference type="Proteomes" id="UP000650466">
    <property type="component" value="Unassembled WGS sequence"/>
</dbReference>
<evidence type="ECO:0000313" key="7">
    <source>
        <dbReference type="EMBL" id="MBD0378569.1"/>
    </source>
</evidence>
<protein>
    <submittedName>
        <fullName evidence="7">MATE family efflux transporter</fullName>
    </submittedName>
</protein>
<keyword evidence="8" id="KW-1185">Reference proteome</keyword>
<feature type="transmembrane region" description="Helical" evidence="6">
    <location>
        <begin position="365"/>
        <end position="383"/>
    </location>
</feature>
<organism evidence="7 8">
    <name type="scientific">Paenibacillus sedimenti</name>
    <dbReference type="NCBI Taxonomy" id="2770274"/>
    <lineage>
        <taxon>Bacteria</taxon>
        <taxon>Bacillati</taxon>
        <taxon>Bacillota</taxon>
        <taxon>Bacilli</taxon>
        <taxon>Bacillales</taxon>
        <taxon>Paenibacillaceae</taxon>
        <taxon>Paenibacillus</taxon>
    </lineage>
</organism>
<dbReference type="Pfam" id="PF01554">
    <property type="entry name" value="MatE"/>
    <property type="match status" value="2"/>
</dbReference>
<evidence type="ECO:0000256" key="4">
    <source>
        <dbReference type="ARBA" id="ARBA00022989"/>
    </source>
</evidence>
<name>A0A926KLZ0_9BACL</name>
<comment type="subcellular location">
    <subcellularLocation>
        <location evidence="1">Membrane</location>
        <topology evidence="1">Multi-pass membrane protein</topology>
    </subcellularLocation>
</comment>
<reference evidence="7" key="1">
    <citation type="submission" date="2020-09" db="EMBL/GenBank/DDBJ databases">
        <title>Draft Genome Sequence of Paenibacillus sp. WST5.</title>
        <authorList>
            <person name="Bao Z."/>
        </authorList>
    </citation>
    <scope>NUCLEOTIDE SEQUENCE</scope>
    <source>
        <strain evidence="7">WST5</strain>
    </source>
</reference>
<gene>
    <name evidence="7" type="ORF">ICC18_00340</name>
</gene>
<feature type="transmembrane region" description="Helical" evidence="6">
    <location>
        <begin position="322"/>
        <end position="341"/>
    </location>
</feature>